<evidence type="ECO:0000256" key="9">
    <source>
        <dbReference type="ARBA" id="ARBA00023194"/>
    </source>
</evidence>
<evidence type="ECO:0000256" key="31">
    <source>
        <dbReference type="ARBA" id="ARBA00047897"/>
    </source>
</evidence>
<dbReference type="NCBIfam" id="NF045894">
    <property type="entry name" value="PKS_plus_SDR"/>
    <property type="match status" value="2"/>
</dbReference>
<evidence type="ECO:0000256" key="36">
    <source>
        <dbReference type="ARBA" id="ARBA00048289"/>
    </source>
</evidence>
<dbReference type="SMART" id="SM00825">
    <property type="entry name" value="PKS_KS"/>
    <property type="match status" value="5"/>
</dbReference>
<reference evidence="57 58" key="1">
    <citation type="submission" date="2024-09" db="EMBL/GenBank/DDBJ databases">
        <authorList>
            <person name="Sun Q."/>
            <person name="Mori K."/>
        </authorList>
    </citation>
    <scope>NUCLEOTIDE SEQUENCE [LARGE SCALE GENOMIC DNA]</scope>
    <source>
        <strain evidence="57 58">JCM 3307</strain>
    </source>
</reference>
<evidence type="ECO:0000256" key="22">
    <source>
        <dbReference type="ARBA" id="ARBA00023442"/>
    </source>
</evidence>
<feature type="domain" description="Ketosynthase family 3 (KS3)" evidence="55">
    <location>
        <begin position="5529"/>
        <end position="5956"/>
    </location>
</feature>
<comment type="catalytic activity">
    <reaction evidence="39">
        <text>3-oxohexanoyl-[ACP] + NADPH + H(+) = (3R)-hydroxyhexanoyl-[ACP] + NADP(+)</text>
        <dbReference type="Rhea" id="RHEA:41824"/>
        <dbReference type="Rhea" id="RHEA-COMP:9629"/>
        <dbReference type="Rhea" id="RHEA-COMP:9630"/>
        <dbReference type="ChEBI" id="CHEBI:15378"/>
        <dbReference type="ChEBI" id="CHEBI:57783"/>
        <dbReference type="ChEBI" id="CHEBI:58349"/>
        <dbReference type="ChEBI" id="CHEBI:78456"/>
        <dbReference type="ChEBI" id="CHEBI:78457"/>
    </reaction>
    <physiologicalReaction direction="left-to-right" evidence="39">
        <dbReference type="Rhea" id="RHEA:41825"/>
    </physiologicalReaction>
</comment>
<dbReference type="Gene3D" id="3.40.50.720">
    <property type="entry name" value="NAD(P)-binding Rossmann-like Domain"/>
    <property type="match status" value="4"/>
</dbReference>
<dbReference type="PROSITE" id="PS50075">
    <property type="entry name" value="CARRIER"/>
    <property type="match status" value="5"/>
</dbReference>
<dbReference type="Pfam" id="PF16197">
    <property type="entry name" value="KAsynt_C_assoc"/>
    <property type="match status" value="4"/>
</dbReference>
<feature type="domain" description="Carrier" evidence="54">
    <location>
        <begin position="2737"/>
        <end position="2812"/>
    </location>
</feature>
<evidence type="ECO:0000256" key="26">
    <source>
        <dbReference type="ARBA" id="ARBA00047440"/>
    </source>
</evidence>
<dbReference type="InterPro" id="IPR016035">
    <property type="entry name" value="Acyl_Trfase/lysoPLipase"/>
</dbReference>
<evidence type="ECO:0000259" key="56">
    <source>
        <dbReference type="PROSITE" id="PS52019"/>
    </source>
</evidence>
<dbReference type="InterPro" id="IPR050091">
    <property type="entry name" value="PKS_NRPS_Biosynth_Enz"/>
</dbReference>
<dbReference type="InterPro" id="IPR014030">
    <property type="entry name" value="Ketoacyl_synth_N"/>
</dbReference>
<comment type="catalytic activity">
    <reaction evidence="38">
        <text>a fatty acyl-[ACP] + malonyl-[ACP] + H(+) = a 3-oxoacyl-[ACP] + holo-[ACP] + CO2</text>
        <dbReference type="Rhea" id="RHEA:22836"/>
        <dbReference type="Rhea" id="RHEA-COMP:9623"/>
        <dbReference type="Rhea" id="RHEA-COMP:9685"/>
        <dbReference type="Rhea" id="RHEA-COMP:9916"/>
        <dbReference type="Rhea" id="RHEA-COMP:14125"/>
        <dbReference type="ChEBI" id="CHEBI:15378"/>
        <dbReference type="ChEBI" id="CHEBI:16526"/>
        <dbReference type="ChEBI" id="CHEBI:64479"/>
        <dbReference type="ChEBI" id="CHEBI:78449"/>
        <dbReference type="ChEBI" id="CHEBI:78776"/>
        <dbReference type="ChEBI" id="CHEBI:138651"/>
        <dbReference type="EC" id="2.3.1.41"/>
    </reaction>
    <physiologicalReaction direction="left-to-right" evidence="38">
        <dbReference type="Rhea" id="RHEA:22837"/>
    </physiologicalReaction>
</comment>
<dbReference type="RefSeq" id="WP_246655433.1">
    <property type="nucleotide sequence ID" value="NZ_CP061913.1"/>
</dbReference>
<dbReference type="InterPro" id="IPR015083">
    <property type="entry name" value="NorB/c/GfsB-D-like_docking"/>
</dbReference>
<evidence type="ECO:0000256" key="5">
    <source>
        <dbReference type="ARBA" id="ARBA00022553"/>
    </source>
</evidence>
<keyword evidence="8" id="KW-0663">Pyridoxal phosphate</keyword>
<evidence type="ECO:0000256" key="28">
    <source>
        <dbReference type="ARBA" id="ARBA00047500"/>
    </source>
</evidence>
<dbReference type="Gene3D" id="3.30.70.3290">
    <property type="match status" value="5"/>
</dbReference>
<dbReference type="InterPro" id="IPR036736">
    <property type="entry name" value="ACP-like_sf"/>
</dbReference>
<dbReference type="Pfam" id="PF18369">
    <property type="entry name" value="PKS_DE"/>
    <property type="match status" value="2"/>
</dbReference>
<dbReference type="InterPro" id="IPR049551">
    <property type="entry name" value="PKS_DH_C"/>
</dbReference>
<evidence type="ECO:0000256" key="1">
    <source>
        <dbReference type="ARBA" id="ARBA00001957"/>
    </source>
</evidence>
<comment type="catalytic activity">
    <reaction evidence="47">
        <text>3-oxododecanoyl-[ACP] + NADPH + H(+) = (3R)-hydroxydodecanoyl-[ACP] + NADP(+)</text>
        <dbReference type="Rhea" id="RHEA:41872"/>
        <dbReference type="Rhea" id="RHEA-COMP:9641"/>
        <dbReference type="Rhea" id="RHEA-COMP:9642"/>
        <dbReference type="ChEBI" id="CHEBI:15378"/>
        <dbReference type="ChEBI" id="CHEBI:57783"/>
        <dbReference type="ChEBI" id="CHEBI:58349"/>
        <dbReference type="ChEBI" id="CHEBI:78469"/>
        <dbReference type="ChEBI" id="CHEBI:78470"/>
    </reaction>
    <physiologicalReaction direction="left-to-right" evidence="47">
        <dbReference type="Rhea" id="RHEA:41873"/>
    </physiologicalReaction>
</comment>
<feature type="domain" description="Ketosynthase family 3 (KS3)" evidence="55">
    <location>
        <begin position="4074"/>
        <end position="4500"/>
    </location>
</feature>
<evidence type="ECO:0000313" key="57">
    <source>
        <dbReference type="EMBL" id="MFB9449206.1"/>
    </source>
</evidence>
<evidence type="ECO:0000256" key="24">
    <source>
        <dbReference type="ARBA" id="ARBA00047394"/>
    </source>
</evidence>
<feature type="domain" description="Carrier" evidence="54">
    <location>
        <begin position="1233"/>
        <end position="1309"/>
    </location>
</feature>
<evidence type="ECO:0000256" key="4">
    <source>
        <dbReference type="ARBA" id="ARBA00022450"/>
    </source>
</evidence>
<keyword evidence="7" id="KW-0702">S-nitrosylation</keyword>
<comment type="catalytic activity">
    <reaction evidence="28">
        <text>(2E)-butenoyl-[ACP] + NADPH + H(+) = butanoyl-[ACP] + NADP(+)</text>
        <dbReference type="Rhea" id="RHEA:41812"/>
        <dbReference type="Rhea" id="RHEA-COMP:9627"/>
        <dbReference type="Rhea" id="RHEA-COMP:9628"/>
        <dbReference type="ChEBI" id="CHEBI:15378"/>
        <dbReference type="ChEBI" id="CHEBI:57783"/>
        <dbReference type="ChEBI" id="CHEBI:58349"/>
        <dbReference type="ChEBI" id="CHEBI:78453"/>
        <dbReference type="ChEBI" id="CHEBI:78454"/>
    </reaction>
    <physiologicalReaction direction="left-to-right" evidence="28">
        <dbReference type="Rhea" id="RHEA:41813"/>
    </physiologicalReaction>
</comment>
<feature type="domain" description="Carrier" evidence="54">
    <location>
        <begin position="5435"/>
        <end position="5510"/>
    </location>
</feature>
<sequence>MNEDKLRDYLKWVTGDLAQTRQRLRELETAQQEPIAIVAMGCRFPGGVQSPEQLWELLAGGGDALGGFPDDRGWDLGALFDDDPDRSGTTYTRVGGFLDGVADFDADLFGVSPREALAMDPQQRLLLETAWETFERAGLDPKRLRGSATGVFIGTNGQEYLNLLTRAEENVEGYLGTGNAASVVSGRISYTFGLEGPALTVDTACSASLVALHLAATALRRGECSLAVAGGATVMSTPGVFVEFARQRGLAPDGRCKAFSDDADGTGWGEGVGLLLLERLSDAQRHGHPILAVVKGSAVNQDGASNGLTAPNGPAQQRVIRAALSAAGVAATEVDAVEAHGTGTALGDPIEAQALLATYGQGREPGRPLWLGSIKSNIGHTQAAAGVAGIMKMVLAMRAGALPATLHVSRPSSHVDWSGGAVELLTEHRPWPAAEHPRRAGVSSFGISGTNAHIILEEAPATEPAEVHRAVLPVAPRPVSAHSAAALDAQVAAVRALDADPVDVGFALATTRAQFDLRAVLLGETLVRGEVREGRSAMLFTGQGAQRADMGRRLYEAFPVFAASYDAVCDRIAGLRDAEDLDQTRWTQPALFAFEVAVFRLLESWGLRPDFLLGHSIGELAAAHVAGVWDLDGACRIVEARGRLMQALPAGGQMIAVQADEATVRAALVEGAEIAAVNGPDSVVLSGDVEQVAASLGVKSRRLNVSHAFHSAYMDGMLEEFRAVVASVPARAPAIPVVSNVTGDLGADLTDPDYWVRQVRQTVRFADGVEALRRAGVSRFLEVGPDGVLAALVEDGIAVARKGRDEAETLMAAVGRAYTRGWAPDWAKVFGAAAPVALPTYPFQRRRYWPTLKHSADPVDGWLYRINWVPLTVPAAPGDGVIVEVRDAVEALAAVQRHDGAPLWCVTRGGGSDDVWGFGRVAALEYPDRWGGLVDLPAEPSEADLDMLARVVGGVEDQVRIRDGVAYGRRLVRAVPDGSRWRPRGTVLVTGGSGALGRHVTRWLVEHGAQRVVVAGRHSEPPCDVSDRDAVFALVERVRPDAVVHLAGVLDDGVIEGLTAERLRSVAAAKVDGARYLDEATRGLGLDAFVLFSSFAGAVGSAGQANYAAANAALDGVVRARRAAGLPAVAIAWGTWGGDGMAGDAEVAARHRRGGVRPMAAERAVTALERLAVGAEAAPIVADIDWDRFGSAFTANRAAPLLDELRARADSAPAAESGLAERLRGLPAGDREGVLLGLIRERAAAVLGHADPNAIGADRAFRDLGFDSLTAVEFRNALAAATGGTGLPSTLVFDYPTPAGLARHLVAELLGGGDAASGSTTAQSAFDEPIAVVAMAGRFPGGVTTPEAFWQLLADGRDGLTTFPDDRGWDLDGLFDSDPDRVGTSYTRVGGFLDDVGGFDAGFFGVSPREALAMDPQQRLLLETAWEVFERAGIDPGALRGSPTGVFVGTNGQDYPAVLAAGAENVEGYQGTGNAASVVSGRISYSFGFEGPAITIDTACSASLVAVHLAVQSLRRGESSLAVAGGVTVMSTPGLFIEFSRQRGLSVDGRCKAFSDDADGTGWGEGVGLLLLERLDDARRLGHQVLAVVRGSAVNQDGASNGLTAPNGPSQQRVIRAALADAGLRPSDVDAVEAHGTGTSLGDPIEAQALLATYGRDRDEPLWLGSVKSNIGHTQAAAGVAGLMKMILALRHETLPKTLHLTEPSSHVDWSAGAVSLLTESRPWPATGRPRRAGVSSFGVSGTNAHIILEEAPAPDAAPEATEPPAALAWPLSARSEPALRAQAARLLDLDALDPAAVGRALSTTRAALEHRAVVVGADAATLRQALADFAGGTPTAAVVTGRARPAGKVAFLFPGQGSQWAGMALGLLDTEPVFAAHIADCETALAPHTGWSLTAVLRGEPGAPPLERVDVVQPVLFAVMVSLAALWRSRGVEPDAVVGHSQGEIAAAYVAGVLGLDDAARVVALRSRALLALSGRGGMLSVAAPLADVRARIAPWDGRISVAAINGPAAVVVSGDADALDALAAACTADGLRARRVDVDYASHCAHVEAIRDTLLDVLAPVTPGPGTVAFHSTVGGPCDAAVGSAGYWYANLRNTVAFEPAVRSLAAAGYTAFVEVSPHPVVSVAVQATLEDAGVEATVTGTLRRDDGGPERFLAAVAQVWADGGRADLAGPGAGTVALPTYAFQHERYWPTPAPARTAAATRDDRFWDAVERADAAGLAAALHVEHTTVEPLLPALAAWHREERTRAAADGWRYRISWKPRPPAAAPRPAGRWLLLLPDGVAAPPVADELTALGLDLHVAHVDATTARREDLTFDGAAGILSLLALDERPRPDAPGVPAGVAATLLLAQALGDTRLWTVTSGAVSTGPGDPLRAPDQSAAWGLGRVIGLEEPARWGGLIDLPADVDANTVRRLAAVLTADEDQLAIRDGGTFVRRLVPAPAPAGGAEWRPRGTTLITGGTGALGGLVARALAARGAERLLLVSRRGPDAPGAAELAGELTALGTTVAIESCDLADPDAVAALVAAADRDGPPIRAVVHAAGLPQSQPLPGMSLADFAAVYSGKAAGARHLGALLAGRDLDAFVLFSSIAAAWGSGGQAAYAAGNAVLDAVAQQLRSAGVPATAVQWGAWADHGMAADPTARDGLLRRGIRPMPAEAALAALLGAAAGREAVVTVADVDWARFLPAFTVARPSPLLTDLAGPALAAAPAGPGAGPHAGNALRERLAPMPAAGRAAALLDLVRAEAAAVLRHTGTGAIEAARPFRELGFDSLTAVELRNRLNAATGLTLSATLVFDHPTAKAVAGHVGDELFGAASADAVRPAAAADEPIAIVAMSCRFPGGVASAEDLWRLVAAGTDAVSAMPGDRGWDIDGLYGDERGGRSSTTTEGGFLDGAALFDAGLFNISPREALAMDPQQRLLLETSWELFERAGVDPGVLRGSATGVFIGASPSGYAAGLTTVPDELAGHLLTGNSGSVLSGRLSYTYGLEGPAVTVDTACSSSLVALHLAVQALRRGECTMAVAGGVTVMATPGVFAEFSRQGGLAAQGRCRAFADDADGTGWGEGVGLLLVERLSDAERLGHPVLAVVKGTAVNQDGASNGLTAPNGPAQQRVIRAALADAGLAPADVDAVEAHGTGTALGDPIEAQALLATYGQDRTEPLWLGSVKSNIGHTQAAAGVAGVIKTVMALRHGRLPQTLHAATPTSKVDWSAGAVALLSAGRDWPDAGRPRRAGVSAFGVSGTNAHVIIEGAPELPAVLPPARVPLPVVPLPVSARSAAALDAHVARVRSLDADPVDLGFSLATTRAQLERRAVLLGPAVVRGQVREGLSAMLFTGQGAQRAGMGRRLYEAFPVFAASYDAVCDRIDGLRDAEDLDQTRWTQPALFAFEVSVYRLLESWGLKPDFLLGHSIGELAAAHVAGVWDLDGACRIVEARGRLMQALPAGGQMIAVQADEATVRAALVEGAEIAAVNGPDSVVLSGDVEQVAAALGVKSRRLNVSHAFHSAYMDGMLEEFRAVVASVPAQAPAIPVVSNVTGDLGADFTDPDYWVRQVRGTVRFFDGVQALQHANVSRFLEVGPDGVLAALVEDGIAVARRDRDEAETLMAAVARAHVSGWSPDWVKVFGPAAVVELPTYPFQRQRYWLEPTTTATDPAAFGQRATEHPLLGAAVPVAGGDGVLLTGRVALRSHPWLAEHVVHGVAYIPGTVLVDLAVRAGDEVGCDRVEELIVEASLPVPADGSLELQAAVGPADTGGARTVTLFSRVGAGPWTRHAHGTLSRGPGRDPGALAQWPPAGAEPLAVDELYERWAEAGFAYGPAFRGLRAAWKSGGSVYAEVEVPAQPGDDGFGLRPALLDAALHPLALGALPGLDGDLLPFAWSGFTLHAAGATRLRVRLSPAGRPGAVALLLADPTGAPVASADALVLRPTGGPATAAEATRTGSGATAPARRRAAATAAPDPAAEAGDGLAGRLAALTDADGLRLLTDLVRAQTAGVLGYADPGEVDADQPFKNLGVNSLTAVELRNALTEATGLRLPATLVFDRPTPAAVAEHLRAELLGTADDGPTEVLAPATVDEPIAIVGLSCRFPGGVQGPDDLWDLVLSGGDAITGFPANRGWDLETLYDPDPDAPGTCYAQGGGFLHDAGDFDPAFFGISPREALAMDPQHRILLEIAWEALEHAGLDPAGLRGSPTGVFAGVTYQDYVGLLMLAKERAEGLIGSGNSFSVLSGRIAYTLGLEGPAVSVDTACSSSLVALHWAIQSLRAGDCNLALAGGVTVMSTPVSLIDYSRQRALAPDGRCKPFSAAADGASWSEGAGLVVLERLSDARRNGHRVLAIVRGSAVNQDGASNGLTAPNGPAQQRVIRRALAGAGLAPADVDAVEAHGTGTPLGDPIEAQAILATYGQQREPGRPLWLGSLKSNIGHPQAAAGIGGIIKMVQALRHGVLPPTLHVTEPSPHVDWAAGDVELLTEARPWPETGRPRRAAVSSFGMSGTNAHVILEEPSPAPAAELSPADLPVVPLPVSARTPAALDAQLARLDATAAPSVDLGFSLATTRSQFEHRAVRLGSAVVRGQVRKGRSAMLFTGQGAQRADMGRRLYEAFPVFASSYDAVCDRIAGLRDAGDLDQTRWTQPALFAFEVAVFRLLESWGLRPDFLLGHSIGELAAAHVAGVWDLDGACRIVEARGRLMQALPSGGQMIAVHADEATARAALVDGAEIAAVNGPDSVVLSGDVEQVAASLGVKSRRLNVSHAFHSAYMDGMLEEFRAVVASVPAQAPAIPVVSNVTGDLGADFTDPDYWVRQVRQTVRFADGVEALRRAGVSRFLEVGPDGVLAALVEDGIAVARRDRDEAETLMAAVARAHVTGWSPDWVKVFGNAAVVELPTYPFQRQQYWPTIEHPTAGATGAADPADAQFWDAVERADTVALGATLQLDADAFTTVLPALADWRRRRGEQSTVDAWRYRIQWRPSDEPPATLRGTWLILHHGPAAVLDTVAGGLRSAGATVTTADPGADLRAALLGAGAVDGIVSLLATGADRTTSPAAETAELVQALAALGIAAPLWCVTSGAVSIGPSDPLRDPEQGGVWGLGRAAALEYPRSWGGLVDIPADPDERAARRLAGVLAAGAGEDQVAVRASGVFVRRLVHAPAPAAEAEWRTGGTALITGGTGALGAHVARALAGLGAEHLVLTSRRGGDAPGAAALTEELTALGVRVTVAACDIADRAAVARLLDGLSDLRVVVHAAGVPQSAVLDGMSADDFAAVYGPKAAGAIHLDELTAGRDLDAFVLFSSISATWGSGGQAAYAAANAVLDGIAQRRRAAGRAGTAVAWGPWGGGGMVTAEEGTEEFLRRRGLRVLDPARALTALRGALALGEASVTVADVDWGRFAPGFTGSRPSPLLGDLPEVAALNAADDPAALAAAGSQRERLAGLSLAERTAVLLDLVRAEAAAALGHAAADAVDAEQAFRDLGFDSLTAVELRNRLNTATGLKLPATLLFDHPSATALAAHLAGEFGGGAADAPAVAEAVGARTDEAIAIVSMSCRFPGGVGSPEALWDLVVGGGDAVTPFPTDRNWDTAALYDPDPDHAGTSYVREGAFLDGVADFDPQFFGISPREALTMDPQQRLLLEVAWEAFERAGIDPAAVRGRRIGVFAGTNGQDYIATLAAASAFDEGYVGTGNTAAVMSGRISYTLGLEGPAVTVDTACSSSLVAMHWAAQALRNGECELALAGGVTVMTTPGSFIAFSRQRGLAGDGRCKAFSDDADGTNWGEGAGLVLLERLSDAQRNGHTIHAVIRAGGVNQDGASNGLTAPNGPAQQRLIRQVLGTAGLRPGDVDLLEAHGTGTALGDPIEAQALLATYGQERDPDRPLWLGSVKSNIGHTQAAAGVAGVIKAVLALRHRVLPPTLHAATPSRHVDWSAGDVRLLTAAAEWTSPGAGPRRAGVSAFGISGTNAHLILEEAPAVESTAAVEPEGPFAWVLSGRGEDALTAQARALAEHPQEHPGAVAATLATARALLPDRAAVVAGDRDTFAAALEAVATGAGHPAVVRAEAAPAGRTAVLFTGQGAQRAGMGRELYARYPVFAAAFDAACARFDTTLDRPLRDVAFEGGPDLHRTGYTQPALFAFELALYRLAESAGLVADAVLGHSIGEIVAAHVAGVFDLDDACRLVAARAALMEALPEGGAMAAVQAGEAEVAALLDDGVAVAAVNGPAAVVVSGDAAGVERIAAHFTAAGRRVRRLQVSHAFHSPRMDGMLAEFGRAAAAVTYAPPRIAVVSNVSGALATAAELTDPQYWVRHVRAAVRFADGVTALHDAGYTRFVECGPDAVLTAMAAESLPGDALRVALSRRDRPEAEAYLRGLAHLVVAGAGASLRAAFAPAGVAPADLPTYPFQRTRYWPRPGAAAGTDNATGHPLLGTAVALAADDTVLLTGRLSLRTHPWLADHALPGAVIVPGTALLEMALRAGEEAGCPGVEELTLAAPLALPSDGAVEVQVHADAADETGRRRVTVHAREADGDEWTLHATGVLTVPAAEPLPRDWPVAGATAVPLDGFYEHLAESGFRYGPVFRGLQAVWRAGDDVYAEVELPAPAGGDAAGFAVHPALLDAALHAVAFTGLGRTDRGRLPFAWTGVTVHASGATRLRVTMRTLGPDAVSLDVADPAGRPVASVDSLTLRELAAAPSTLPPDLLRLDWPALSLIPAGPGPRRWAVAGEDPLGFGAAADAAGVHLESYADLTALAAAARAGTPVPPVVFHISRGDEDVHALTARALTAVQQWLAEPAFAAARLVFLTRGAVGDDVRDPAAAAVGGLVRAARTENPGRFALVDLDASPESLAALPAALDSGEDEVLLQHGTARVPRLVRAGGPDELAVPAGADAWRLTVGAQGTLESLELQPVTDVTGPLRPGQLRLRVRAAGVNFRDVLNALGMYPGEAGALGQEGVGVVTEVGPDVAGFAVGDRVMGMFPGAFGPVAVADHRMVVAVPAGWSDAQAASVPLVFLTAYYALVELGDLRAGQRVLVHAAAGGVGMAAVQLARHLGAEVYATASHGKWGVVHGLGVAADRLASSRTLDFEATFRERSAGEGVDLVLNALARDYVDASLRLLPRGGRFLEMGKTDVRDADAVAAAHPGVHYRAFDLIEAGPARIGAMLRDLVELFDAGVLHPLPVTASDVRRARDAFRYISQTRHVGKVVLTLPAPWRPDGTVLVTGGTGGLGADTARHLVTHRGVRHLLLASRSGPAAPGATELRAELEALGAAVTVAACDVADPDAAAALLATVPAEHPLTAIVHTAGVLDDATVSTLDAGRLAAVLRPKADAVRNLDALTAGTDLAAFVVYSSVSGLMGGAGQGNYAAANAFLDAWAAHRQTRGRPATAIAWGPWSTGRGMTSELTDADIARMSRGGLLPLDAERGLALFDAAVDRAAAVAVPLRIDAGALRELGEAAAPVLCGLVRGPARRTAAKTGAAPASLRDRLAALSAAERDALLLDTVRTQVATVLGFTTPDAVPAGKSLLETGFDSLTAVELRNRLGAATGLRLPPTLVFDHPTPAALTAHLLAELGDLGHAAPAAGPEVPDGAVAREDGIGALFREACRNRQVDQGYALLRSAAALRPTFKSRADFGRELQPVKLASGPADRPVLVCFSSFVALAGVHQYARLAAGFRESFDVWALSVPGFRAGERLPVSSETVTGMQAELVAECVGDRPAVLLGSSGGGLLAHAAAARLRELGRPAAGVVLLDTYPATEDSPLAKFQAELIDGMFDRQGLFTHLDSARLTAMSWYFDLYAGWRPASTATPTLLLRSSEPIVAAGPDGPYRPEDWQTSWSDADTILDVPGNHFTMMEHHAGTTADAVRQWVGRAIAPER</sequence>
<comment type="pathway">
    <text evidence="3">Lipid metabolism.</text>
</comment>
<dbReference type="Gene3D" id="1.10.1200.10">
    <property type="entry name" value="ACP-like"/>
    <property type="match status" value="5"/>
</dbReference>
<feature type="active site" description="Proton acceptor; for dehydratase activity" evidence="53">
    <location>
        <position position="3695"/>
    </location>
</feature>
<comment type="catalytic activity">
    <reaction evidence="15">
        <text>(3R)-hydroxyhexanoyl-[ACP] = (2E)-hexenoyl-[ACP] + H2O</text>
        <dbReference type="Rhea" id="RHEA:41828"/>
        <dbReference type="Rhea" id="RHEA-COMP:9630"/>
        <dbReference type="Rhea" id="RHEA-COMP:9631"/>
        <dbReference type="ChEBI" id="CHEBI:15377"/>
        <dbReference type="ChEBI" id="CHEBI:78457"/>
        <dbReference type="ChEBI" id="CHEBI:78458"/>
    </reaction>
    <physiologicalReaction direction="left-to-right" evidence="15">
        <dbReference type="Rhea" id="RHEA:41829"/>
    </physiologicalReaction>
</comment>
<feature type="region of interest" description="C-terminal hotdog fold" evidence="53">
    <location>
        <begin position="6541"/>
        <end position="6679"/>
    </location>
</feature>
<dbReference type="SUPFAM" id="SSF50129">
    <property type="entry name" value="GroES-like"/>
    <property type="match status" value="1"/>
</dbReference>
<evidence type="ECO:0000256" key="48">
    <source>
        <dbReference type="ARBA" id="ARBA00049414"/>
    </source>
</evidence>
<dbReference type="CDD" id="cd08952">
    <property type="entry name" value="KR_1_SDR_x"/>
    <property type="match status" value="3"/>
</dbReference>
<dbReference type="InterPro" id="IPR018201">
    <property type="entry name" value="Ketoacyl_synth_AS"/>
</dbReference>
<keyword evidence="5" id="KW-0597">Phosphoprotein</keyword>
<evidence type="ECO:0000256" key="34">
    <source>
        <dbReference type="ARBA" id="ARBA00048051"/>
    </source>
</evidence>
<comment type="catalytic activity">
    <reaction evidence="43">
        <text>3-oxotetradecanoyl-[ACP] + NADPH + H(+) = (3R)-hydroxytetradecanoyl-[ACP] + NADP(+)</text>
        <dbReference type="Rhea" id="RHEA:41888"/>
        <dbReference type="Rhea" id="RHEA-COMP:9645"/>
        <dbReference type="Rhea" id="RHEA-COMP:9646"/>
        <dbReference type="ChEBI" id="CHEBI:15378"/>
        <dbReference type="ChEBI" id="CHEBI:57783"/>
        <dbReference type="ChEBI" id="CHEBI:58349"/>
        <dbReference type="ChEBI" id="CHEBI:78473"/>
        <dbReference type="ChEBI" id="CHEBI:78474"/>
    </reaction>
    <physiologicalReaction direction="left-to-right" evidence="43">
        <dbReference type="Rhea" id="RHEA:41889"/>
    </physiologicalReaction>
</comment>
<keyword evidence="6" id="KW-0808">Transferase</keyword>
<dbReference type="SMART" id="SM00824">
    <property type="entry name" value="PKS_TE"/>
    <property type="match status" value="1"/>
</dbReference>
<evidence type="ECO:0000256" key="44">
    <source>
        <dbReference type="ARBA" id="ARBA00049019"/>
    </source>
</evidence>
<comment type="catalytic activity">
    <reaction evidence="29">
        <text>dodecanoyl-[ACP] + malonyl-[ACP] + H(+) = 3-oxotetradecanoyl-[ACP] + holo-[ACP] + CO2</text>
        <dbReference type="Rhea" id="RHEA:41884"/>
        <dbReference type="Rhea" id="RHEA-COMP:9623"/>
        <dbReference type="Rhea" id="RHEA-COMP:9644"/>
        <dbReference type="Rhea" id="RHEA-COMP:9645"/>
        <dbReference type="Rhea" id="RHEA-COMP:9685"/>
        <dbReference type="ChEBI" id="CHEBI:15378"/>
        <dbReference type="ChEBI" id="CHEBI:16526"/>
        <dbReference type="ChEBI" id="CHEBI:64479"/>
        <dbReference type="ChEBI" id="CHEBI:65264"/>
        <dbReference type="ChEBI" id="CHEBI:78449"/>
        <dbReference type="ChEBI" id="CHEBI:78473"/>
    </reaction>
    <physiologicalReaction direction="left-to-right" evidence="29">
        <dbReference type="Rhea" id="RHEA:41885"/>
    </physiologicalReaction>
</comment>
<dbReference type="InterPro" id="IPR001227">
    <property type="entry name" value="Ac_transferase_dom_sf"/>
</dbReference>
<evidence type="ECO:0000256" key="39">
    <source>
        <dbReference type="ARBA" id="ARBA00048571"/>
    </source>
</evidence>
<dbReference type="InterPro" id="IPR049552">
    <property type="entry name" value="PKS_DH_N"/>
</dbReference>
<feature type="active site" description="Proton acceptor; for dehydratase activity" evidence="53">
    <location>
        <position position="6441"/>
    </location>
</feature>
<evidence type="ECO:0000256" key="37">
    <source>
        <dbReference type="ARBA" id="ARBA00048420"/>
    </source>
</evidence>
<comment type="catalytic activity">
    <reaction evidence="14">
        <text>(3R)-hydroxydodecanoyl-[ACP] = (2E)-dodecenoyl-[ACP] + H2O</text>
        <dbReference type="Rhea" id="RHEA:41876"/>
        <dbReference type="Rhea" id="RHEA-COMP:9642"/>
        <dbReference type="Rhea" id="RHEA-COMP:9643"/>
        <dbReference type="ChEBI" id="CHEBI:15377"/>
        <dbReference type="ChEBI" id="CHEBI:78470"/>
        <dbReference type="ChEBI" id="CHEBI:78472"/>
    </reaction>
    <physiologicalReaction direction="left-to-right" evidence="14">
        <dbReference type="Rhea" id="RHEA:41877"/>
    </physiologicalReaction>
</comment>
<evidence type="ECO:0000256" key="35">
    <source>
        <dbReference type="ARBA" id="ARBA00048281"/>
    </source>
</evidence>
<dbReference type="InterPro" id="IPR002364">
    <property type="entry name" value="Quin_OxRdtase/zeta-crystal_CS"/>
</dbReference>
<dbReference type="Gene3D" id="3.40.50.1820">
    <property type="entry name" value="alpha/beta hydrolase"/>
    <property type="match status" value="1"/>
</dbReference>
<feature type="region of interest" description="N-terminal hotdog fold" evidence="53">
    <location>
        <begin position="6409"/>
        <end position="6531"/>
    </location>
</feature>
<organism evidence="57 58">
    <name type="scientific">Dactylosporangium vinaceum</name>
    <dbReference type="NCBI Taxonomy" id="53362"/>
    <lineage>
        <taxon>Bacteria</taxon>
        <taxon>Bacillati</taxon>
        <taxon>Actinomycetota</taxon>
        <taxon>Actinomycetes</taxon>
        <taxon>Micromonosporales</taxon>
        <taxon>Micromonosporaceae</taxon>
        <taxon>Dactylosporangium</taxon>
    </lineage>
</organism>
<dbReference type="Gene3D" id="3.40.47.10">
    <property type="match status" value="5"/>
</dbReference>
<feature type="domain" description="Carrier" evidence="54">
    <location>
        <begin position="7478"/>
        <end position="7553"/>
    </location>
</feature>
<feature type="region of interest" description="C-terminal hotdog fold" evidence="53">
    <location>
        <begin position="3796"/>
        <end position="3933"/>
    </location>
</feature>
<evidence type="ECO:0000256" key="2">
    <source>
        <dbReference type="ARBA" id="ARBA00004792"/>
    </source>
</evidence>
<comment type="catalytic activity">
    <reaction evidence="25">
        <text>a (3R)-hydroxyacyl-[ACP] + NADP(+) = a 3-oxoacyl-[ACP] + NADPH + H(+)</text>
        <dbReference type="Rhea" id="RHEA:17397"/>
        <dbReference type="Rhea" id="RHEA-COMP:9916"/>
        <dbReference type="Rhea" id="RHEA-COMP:9945"/>
        <dbReference type="ChEBI" id="CHEBI:15378"/>
        <dbReference type="ChEBI" id="CHEBI:57783"/>
        <dbReference type="ChEBI" id="CHEBI:58349"/>
        <dbReference type="ChEBI" id="CHEBI:78776"/>
        <dbReference type="ChEBI" id="CHEBI:78827"/>
        <dbReference type="EC" id="1.1.1.100"/>
    </reaction>
    <physiologicalReaction direction="right-to-left" evidence="25">
        <dbReference type="Rhea" id="RHEA:17399"/>
    </physiologicalReaction>
</comment>
<dbReference type="CDD" id="cd05195">
    <property type="entry name" value="enoyl_red"/>
    <property type="match status" value="1"/>
</dbReference>
<dbReference type="Pfam" id="PF08659">
    <property type="entry name" value="KR"/>
    <property type="match status" value="5"/>
</dbReference>
<comment type="catalytic activity">
    <reaction evidence="51">
        <text>(2E)-decenoyl-[ACP] + NADPH + H(+) = decanoyl-[ACP] + NADP(+)</text>
        <dbReference type="Rhea" id="RHEA:41864"/>
        <dbReference type="Rhea" id="RHEA-COMP:9639"/>
        <dbReference type="Rhea" id="RHEA-COMP:9640"/>
        <dbReference type="ChEBI" id="CHEBI:15378"/>
        <dbReference type="ChEBI" id="CHEBI:57783"/>
        <dbReference type="ChEBI" id="CHEBI:58349"/>
        <dbReference type="ChEBI" id="CHEBI:78467"/>
        <dbReference type="ChEBI" id="CHEBI:78468"/>
    </reaction>
    <physiologicalReaction direction="left-to-right" evidence="51">
        <dbReference type="Rhea" id="RHEA:41865"/>
    </physiologicalReaction>
</comment>
<keyword evidence="4" id="KW-0596">Phosphopantetheine</keyword>
<comment type="catalytic activity">
    <reaction evidence="16">
        <text>(3R)-hydroxydecanoyl-[ACP] = (2E)-decenoyl-[ACP] + H2O</text>
        <dbReference type="Rhea" id="RHEA:41860"/>
        <dbReference type="Rhea" id="RHEA-COMP:9638"/>
        <dbReference type="Rhea" id="RHEA-COMP:9639"/>
        <dbReference type="ChEBI" id="CHEBI:15377"/>
        <dbReference type="ChEBI" id="CHEBI:78466"/>
        <dbReference type="ChEBI" id="CHEBI:78467"/>
    </reaction>
    <physiologicalReaction direction="left-to-right" evidence="16">
        <dbReference type="Rhea" id="RHEA:41861"/>
    </physiologicalReaction>
</comment>
<comment type="catalytic activity">
    <reaction evidence="19">
        <text>(3R)-hydroxyoctadecanoyl-[ACP] = (2E)-octadecenoyl-[ACP] + H2O</text>
        <dbReference type="Rhea" id="RHEA:41924"/>
        <dbReference type="Rhea" id="RHEA-COMP:9654"/>
        <dbReference type="Rhea" id="RHEA-COMP:9655"/>
        <dbReference type="ChEBI" id="CHEBI:15377"/>
        <dbReference type="ChEBI" id="CHEBI:78488"/>
        <dbReference type="ChEBI" id="CHEBI:78489"/>
    </reaction>
    <physiologicalReaction direction="left-to-right" evidence="19">
        <dbReference type="Rhea" id="RHEA:41925"/>
    </physiologicalReaction>
</comment>
<dbReference type="InterPro" id="IPR020802">
    <property type="entry name" value="TesA-like"/>
</dbReference>
<dbReference type="Gene3D" id="3.10.129.110">
    <property type="entry name" value="Polyketide synthase dehydratase"/>
    <property type="match status" value="2"/>
</dbReference>
<comment type="catalytic activity">
    <reaction evidence="20">
        <text>(3R)-hydroxyhexadecanoyl-[ACP] = (2E)-hexadecenoyl-[ACP] + H2O</text>
        <dbReference type="Rhea" id="RHEA:41908"/>
        <dbReference type="Rhea" id="RHEA-COMP:9650"/>
        <dbReference type="Rhea" id="RHEA-COMP:9651"/>
        <dbReference type="ChEBI" id="CHEBI:15377"/>
        <dbReference type="ChEBI" id="CHEBI:78480"/>
        <dbReference type="ChEBI" id="CHEBI:78481"/>
    </reaction>
    <physiologicalReaction direction="left-to-right" evidence="20">
        <dbReference type="Rhea" id="RHEA:41909"/>
    </physiologicalReaction>
</comment>
<evidence type="ECO:0000259" key="55">
    <source>
        <dbReference type="PROSITE" id="PS52004"/>
    </source>
</evidence>
<keyword evidence="10" id="KW-0456">Lyase</keyword>
<dbReference type="Proteomes" id="UP001589608">
    <property type="component" value="Unassembled WGS sequence"/>
</dbReference>
<protein>
    <submittedName>
        <fullName evidence="57">Type I polyketide synthase</fullName>
    </submittedName>
</protein>
<evidence type="ECO:0000256" key="30">
    <source>
        <dbReference type="ARBA" id="ARBA00047810"/>
    </source>
</evidence>
<gene>
    <name evidence="57" type="ORF">ACFFTR_39535</name>
</gene>
<comment type="catalytic activity">
    <reaction evidence="50">
        <text>butanoyl-[ACP] + malonyl-[ACP] + H(+) = 3-oxohexanoyl-[ACP] + holo-[ACP] + CO2</text>
        <dbReference type="Rhea" id="RHEA:41820"/>
        <dbReference type="Rhea" id="RHEA-COMP:9623"/>
        <dbReference type="Rhea" id="RHEA-COMP:9628"/>
        <dbReference type="Rhea" id="RHEA-COMP:9629"/>
        <dbReference type="Rhea" id="RHEA-COMP:9685"/>
        <dbReference type="ChEBI" id="CHEBI:15378"/>
        <dbReference type="ChEBI" id="CHEBI:16526"/>
        <dbReference type="ChEBI" id="CHEBI:64479"/>
        <dbReference type="ChEBI" id="CHEBI:78449"/>
        <dbReference type="ChEBI" id="CHEBI:78454"/>
        <dbReference type="ChEBI" id="CHEBI:78456"/>
    </reaction>
    <physiologicalReaction direction="left-to-right" evidence="50">
        <dbReference type="Rhea" id="RHEA:41821"/>
    </physiologicalReaction>
</comment>
<feature type="domain" description="Ketosynthase family 3 (KS3)" evidence="55">
    <location>
        <begin position="1327"/>
        <end position="1751"/>
    </location>
</feature>
<dbReference type="InterPro" id="IPR016036">
    <property type="entry name" value="Malonyl_transacylase_ACP-bd"/>
</dbReference>
<name>A0ABV5MK25_9ACTN</name>
<dbReference type="InterPro" id="IPR057326">
    <property type="entry name" value="KR_dom"/>
</dbReference>
<comment type="catalytic activity">
    <reaction evidence="42">
        <text>hexadecanoyl-[ACP] + H2O = hexadecanoate + holo-[ACP] + H(+)</text>
        <dbReference type="Rhea" id="RHEA:41932"/>
        <dbReference type="Rhea" id="RHEA-COMP:9652"/>
        <dbReference type="Rhea" id="RHEA-COMP:9685"/>
        <dbReference type="ChEBI" id="CHEBI:7896"/>
        <dbReference type="ChEBI" id="CHEBI:15377"/>
        <dbReference type="ChEBI" id="CHEBI:15378"/>
        <dbReference type="ChEBI" id="CHEBI:64479"/>
        <dbReference type="ChEBI" id="CHEBI:78483"/>
        <dbReference type="EC" id="3.1.2.14"/>
    </reaction>
    <physiologicalReaction direction="left-to-right" evidence="42">
        <dbReference type="Rhea" id="RHEA:41933"/>
    </physiologicalReaction>
</comment>
<dbReference type="InterPro" id="IPR011032">
    <property type="entry name" value="GroES-like_sf"/>
</dbReference>
<evidence type="ECO:0000256" key="18">
    <source>
        <dbReference type="ARBA" id="ARBA00023398"/>
    </source>
</evidence>
<comment type="catalytic activity">
    <reaction evidence="48">
        <text>3-oxohexadecanoyl-[ACP] + NADPH + H(+) = (3R)-hydroxyhexadecanoyl-[ACP] + NADP(+)</text>
        <dbReference type="Rhea" id="RHEA:41904"/>
        <dbReference type="Rhea" id="RHEA-COMP:9649"/>
        <dbReference type="Rhea" id="RHEA-COMP:9650"/>
        <dbReference type="ChEBI" id="CHEBI:15378"/>
        <dbReference type="ChEBI" id="CHEBI:57783"/>
        <dbReference type="ChEBI" id="CHEBI:58349"/>
        <dbReference type="ChEBI" id="CHEBI:78478"/>
        <dbReference type="ChEBI" id="CHEBI:78480"/>
    </reaction>
    <physiologicalReaction direction="left-to-right" evidence="48">
        <dbReference type="Rhea" id="RHEA:41905"/>
    </physiologicalReaction>
</comment>
<comment type="catalytic activity">
    <reaction evidence="26">
        <text>3-oxodecanoyl-[ACP] + NADPH + H(+) = (3R)-hydroxydecanoyl-[ACP] + NADP(+)</text>
        <dbReference type="Rhea" id="RHEA:41856"/>
        <dbReference type="Rhea" id="RHEA-COMP:9637"/>
        <dbReference type="Rhea" id="RHEA-COMP:9638"/>
        <dbReference type="ChEBI" id="CHEBI:15378"/>
        <dbReference type="ChEBI" id="CHEBI:57783"/>
        <dbReference type="ChEBI" id="CHEBI:58349"/>
        <dbReference type="ChEBI" id="CHEBI:78464"/>
        <dbReference type="ChEBI" id="CHEBI:78466"/>
    </reaction>
    <physiologicalReaction direction="left-to-right" evidence="26">
        <dbReference type="Rhea" id="RHEA:41857"/>
    </physiologicalReaction>
</comment>
<dbReference type="Pfam" id="PF02801">
    <property type="entry name" value="Ketoacyl-synt_C"/>
    <property type="match status" value="5"/>
</dbReference>
<dbReference type="InterPro" id="IPR014043">
    <property type="entry name" value="Acyl_transferase_dom"/>
</dbReference>
<dbReference type="InterPro" id="IPR041618">
    <property type="entry name" value="PKS_DE"/>
</dbReference>
<evidence type="ECO:0000256" key="53">
    <source>
        <dbReference type="PROSITE-ProRule" id="PRU01363"/>
    </source>
</evidence>
<evidence type="ECO:0000256" key="52">
    <source>
        <dbReference type="ARBA" id="ARBA00049533"/>
    </source>
</evidence>
<dbReference type="Pfam" id="PF14765">
    <property type="entry name" value="PS-DH"/>
    <property type="match status" value="2"/>
</dbReference>
<evidence type="ECO:0000256" key="19">
    <source>
        <dbReference type="ARBA" id="ARBA00023399"/>
    </source>
</evidence>
<comment type="catalytic activity">
    <reaction evidence="18">
        <text>(3R)-hydroxytetradecanoyl-[ACP] = (2E)-tetradecenoyl-[ACP] + H2O</text>
        <dbReference type="Rhea" id="RHEA:41892"/>
        <dbReference type="Rhea" id="RHEA-COMP:9646"/>
        <dbReference type="Rhea" id="RHEA-COMP:9647"/>
        <dbReference type="ChEBI" id="CHEBI:15377"/>
        <dbReference type="ChEBI" id="CHEBI:78474"/>
        <dbReference type="ChEBI" id="CHEBI:78475"/>
    </reaction>
    <physiologicalReaction direction="left-to-right" evidence="18">
        <dbReference type="Rhea" id="RHEA:41893"/>
    </physiologicalReaction>
</comment>
<comment type="catalytic activity">
    <reaction evidence="13">
        <text>(3R)-hydroxyoctanoyl-[ACP] = (2E)-octenoyl-[ACP] + H2O</text>
        <dbReference type="Rhea" id="RHEA:41844"/>
        <dbReference type="Rhea" id="RHEA-COMP:9634"/>
        <dbReference type="Rhea" id="RHEA-COMP:9635"/>
        <dbReference type="ChEBI" id="CHEBI:15377"/>
        <dbReference type="ChEBI" id="CHEBI:78461"/>
        <dbReference type="ChEBI" id="CHEBI:78462"/>
    </reaction>
    <physiologicalReaction direction="left-to-right" evidence="13">
        <dbReference type="Rhea" id="RHEA:41845"/>
    </physiologicalReaction>
</comment>
<dbReference type="InterPro" id="IPR029058">
    <property type="entry name" value="AB_hydrolase_fold"/>
</dbReference>
<comment type="catalytic activity">
    <reaction evidence="34">
        <text>hexadecanoyl-[ACP] + malonyl-[ACP] + H(+) = 3-oxooctadecanoyl-[ACP] + holo-[ACP] + CO2</text>
        <dbReference type="Rhea" id="RHEA:41916"/>
        <dbReference type="Rhea" id="RHEA-COMP:9623"/>
        <dbReference type="Rhea" id="RHEA-COMP:9652"/>
        <dbReference type="Rhea" id="RHEA-COMP:9653"/>
        <dbReference type="Rhea" id="RHEA-COMP:9685"/>
        <dbReference type="ChEBI" id="CHEBI:15378"/>
        <dbReference type="ChEBI" id="CHEBI:16526"/>
        <dbReference type="ChEBI" id="CHEBI:64479"/>
        <dbReference type="ChEBI" id="CHEBI:78449"/>
        <dbReference type="ChEBI" id="CHEBI:78483"/>
        <dbReference type="ChEBI" id="CHEBI:78487"/>
    </reaction>
    <physiologicalReaction direction="left-to-right" evidence="34">
        <dbReference type="Rhea" id="RHEA:41917"/>
    </physiologicalReaction>
</comment>
<feature type="domain" description="Ketosynthase family 3 (KS3)" evidence="55">
    <location>
        <begin position="2828"/>
        <end position="3251"/>
    </location>
</feature>
<evidence type="ECO:0000256" key="50">
    <source>
        <dbReference type="ARBA" id="ARBA00049449"/>
    </source>
</evidence>
<dbReference type="SMART" id="SM00827">
    <property type="entry name" value="PKS_AT"/>
    <property type="match status" value="5"/>
</dbReference>
<evidence type="ECO:0000256" key="21">
    <source>
        <dbReference type="ARBA" id="ARBA00023402"/>
    </source>
</evidence>
<feature type="domain" description="PKS/mFAS DH" evidence="56">
    <location>
        <begin position="3663"/>
        <end position="3933"/>
    </location>
</feature>
<evidence type="ECO:0000256" key="27">
    <source>
        <dbReference type="ARBA" id="ARBA00047451"/>
    </source>
</evidence>
<evidence type="ECO:0000256" key="41">
    <source>
        <dbReference type="ARBA" id="ARBA00048691"/>
    </source>
</evidence>
<dbReference type="Gene3D" id="6.10.140.1830">
    <property type="match status" value="1"/>
</dbReference>
<dbReference type="SMART" id="SM00829">
    <property type="entry name" value="PKS_ER"/>
    <property type="match status" value="1"/>
</dbReference>
<evidence type="ECO:0000256" key="29">
    <source>
        <dbReference type="ARBA" id="ARBA00047578"/>
    </source>
</evidence>
<dbReference type="InterPro" id="IPR049900">
    <property type="entry name" value="PKS_mFAS_DH"/>
</dbReference>
<dbReference type="EMBL" id="JBHMCA010000064">
    <property type="protein sequence ID" value="MFB9449206.1"/>
    <property type="molecule type" value="Genomic_DNA"/>
</dbReference>
<evidence type="ECO:0000256" key="11">
    <source>
        <dbReference type="ARBA" id="ARBA00023268"/>
    </source>
</evidence>
<evidence type="ECO:0000256" key="6">
    <source>
        <dbReference type="ARBA" id="ARBA00022679"/>
    </source>
</evidence>
<feature type="active site" description="Proton donor; for dehydratase activity" evidence="53">
    <location>
        <position position="6602"/>
    </location>
</feature>
<comment type="catalytic activity">
    <reaction evidence="52">
        <text>octanoyl-[ACP] + malonyl-[ACP] + H(+) = 3-oxodecanoyl-[ACP] + holo-[ACP] + CO2</text>
        <dbReference type="Rhea" id="RHEA:41852"/>
        <dbReference type="Rhea" id="RHEA-COMP:9623"/>
        <dbReference type="Rhea" id="RHEA-COMP:9636"/>
        <dbReference type="Rhea" id="RHEA-COMP:9637"/>
        <dbReference type="Rhea" id="RHEA-COMP:9685"/>
        <dbReference type="ChEBI" id="CHEBI:15378"/>
        <dbReference type="ChEBI" id="CHEBI:16526"/>
        <dbReference type="ChEBI" id="CHEBI:64479"/>
        <dbReference type="ChEBI" id="CHEBI:78449"/>
        <dbReference type="ChEBI" id="CHEBI:78463"/>
        <dbReference type="ChEBI" id="CHEBI:78464"/>
    </reaction>
    <physiologicalReaction direction="left-to-right" evidence="52">
        <dbReference type="Rhea" id="RHEA:41853"/>
    </physiologicalReaction>
</comment>
<comment type="catalytic activity">
    <reaction evidence="36">
        <text>tetradecanoyl-[ACP] + H2O = tetradecanoate + holo-[ACP] + H(+)</text>
        <dbReference type="Rhea" id="RHEA:30123"/>
        <dbReference type="Rhea" id="RHEA-COMP:9648"/>
        <dbReference type="Rhea" id="RHEA-COMP:9685"/>
        <dbReference type="ChEBI" id="CHEBI:15377"/>
        <dbReference type="ChEBI" id="CHEBI:15378"/>
        <dbReference type="ChEBI" id="CHEBI:30807"/>
        <dbReference type="ChEBI" id="CHEBI:64479"/>
        <dbReference type="ChEBI" id="CHEBI:78477"/>
        <dbReference type="EC" id="3.1.2.14"/>
    </reaction>
    <physiologicalReaction direction="left-to-right" evidence="36">
        <dbReference type="Rhea" id="RHEA:30124"/>
    </physiologicalReaction>
</comment>
<keyword evidence="12" id="KW-0012">Acyltransferase</keyword>
<dbReference type="Pfam" id="PF00698">
    <property type="entry name" value="Acyl_transf_1"/>
    <property type="match status" value="5"/>
</dbReference>
<comment type="catalytic activity">
    <reaction evidence="27">
        <text>tetradecanoyl-[ACP] + malonyl-[ACP] + H(+) = 3-oxohexadecanoyl-[ACP] + holo-[ACP] + CO2</text>
        <dbReference type="Rhea" id="RHEA:41900"/>
        <dbReference type="Rhea" id="RHEA-COMP:9623"/>
        <dbReference type="Rhea" id="RHEA-COMP:9648"/>
        <dbReference type="Rhea" id="RHEA-COMP:9649"/>
        <dbReference type="Rhea" id="RHEA-COMP:9685"/>
        <dbReference type="ChEBI" id="CHEBI:15378"/>
        <dbReference type="ChEBI" id="CHEBI:16526"/>
        <dbReference type="ChEBI" id="CHEBI:64479"/>
        <dbReference type="ChEBI" id="CHEBI:78449"/>
        <dbReference type="ChEBI" id="CHEBI:78477"/>
        <dbReference type="ChEBI" id="CHEBI:78478"/>
    </reaction>
    <physiologicalReaction direction="left-to-right" evidence="27">
        <dbReference type="Rhea" id="RHEA:41901"/>
    </physiologicalReaction>
</comment>
<evidence type="ECO:0000256" key="51">
    <source>
        <dbReference type="ARBA" id="ARBA00049521"/>
    </source>
</evidence>
<keyword evidence="58" id="KW-1185">Reference proteome</keyword>
<dbReference type="Gene3D" id="3.40.50.11460">
    <property type="match status" value="1"/>
</dbReference>
<comment type="catalytic activity">
    <reaction evidence="31">
        <text>(2E)-hexenoyl-[ACP] + NADPH + H(+) = hexanoyl-[ACP] + NADP(+)</text>
        <dbReference type="Rhea" id="RHEA:41832"/>
        <dbReference type="Rhea" id="RHEA-COMP:9631"/>
        <dbReference type="Rhea" id="RHEA-COMP:9632"/>
        <dbReference type="ChEBI" id="CHEBI:15378"/>
        <dbReference type="ChEBI" id="CHEBI:57783"/>
        <dbReference type="ChEBI" id="CHEBI:58349"/>
        <dbReference type="ChEBI" id="CHEBI:78458"/>
        <dbReference type="ChEBI" id="CHEBI:78459"/>
    </reaction>
    <physiologicalReaction direction="left-to-right" evidence="31">
        <dbReference type="Rhea" id="RHEA:41833"/>
    </physiologicalReaction>
</comment>
<comment type="catalytic activity">
    <reaction evidence="46">
        <text>(2E)-tetradecenoyl-[ACP] + NADPH + H(+) = tetradecanoyl-[ACP] + NADP(+)</text>
        <dbReference type="Rhea" id="RHEA:41896"/>
        <dbReference type="Rhea" id="RHEA-COMP:9647"/>
        <dbReference type="Rhea" id="RHEA-COMP:9648"/>
        <dbReference type="ChEBI" id="CHEBI:15378"/>
        <dbReference type="ChEBI" id="CHEBI:57783"/>
        <dbReference type="ChEBI" id="CHEBI:58349"/>
        <dbReference type="ChEBI" id="CHEBI:78475"/>
        <dbReference type="ChEBI" id="CHEBI:78477"/>
    </reaction>
    <physiologicalReaction direction="left-to-right" evidence="46">
        <dbReference type="Rhea" id="RHEA:41897"/>
    </physiologicalReaction>
</comment>
<dbReference type="PROSITE" id="PS01162">
    <property type="entry name" value="QOR_ZETA_CRYSTAL"/>
    <property type="match status" value="1"/>
</dbReference>
<dbReference type="InterPro" id="IPR009081">
    <property type="entry name" value="PP-bd_ACP"/>
</dbReference>
<dbReference type="PROSITE" id="PS00606">
    <property type="entry name" value="KS3_1"/>
    <property type="match status" value="5"/>
</dbReference>
<evidence type="ECO:0000256" key="15">
    <source>
        <dbReference type="ARBA" id="ARBA00023373"/>
    </source>
</evidence>
<accession>A0ABV5MK25</accession>
<dbReference type="Pfam" id="PF00975">
    <property type="entry name" value="Thioesterase"/>
    <property type="match status" value="1"/>
</dbReference>
<dbReference type="InterPro" id="IPR013968">
    <property type="entry name" value="PKS_KR"/>
</dbReference>
<feature type="domain" description="Ketosynthase family 3 (KS3)" evidence="55">
    <location>
        <begin position="32"/>
        <end position="458"/>
    </location>
</feature>
<dbReference type="InterPro" id="IPR001031">
    <property type="entry name" value="Thioesterase"/>
</dbReference>
<dbReference type="Pfam" id="PF08240">
    <property type="entry name" value="ADH_N"/>
    <property type="match status" value="1"/>
</dbReference>
<dbReference type="InterPro" id="IPR020806">
    <property type="entry name" value="PKS_PP-bd"/>
</dbReference>
<dbReference type="SMART" id="SM00822">
    <property type="entry name" value="PKS_KR"/>
    <property type="match status" value="4"/>
</dbReference>
<evidence type="ECO:0000256" key="45">
    <source>
        <dbReference type="ARBA" id="ARBA00049109"/>
    </source>
</evidence>
<dbReference type="InterPro" id="IPR016039">
    <property type="entry name" value="Thiolase-like"/>
</dbReference>
<dbReference type="SMART" id="SM01294">
    <property type="entry name" value="PKS_PP_betabranch"/>
    <property type="match status" value="5"/>
</dbReference>
<dbReference type="SUPFAM" id="SSF51735">
    <property type="entry name" value="NAD(P)-binding Rossmann-fold domains"/>
    <property type="match status" value="9"/>
</dbReference>
<evidence type="ECO:0000256" key="47">
    <source>
        <dbReference type="ARBA" id="ARBA00049263"/>
    </source>
</evidence>
<proteinExistence type="predicted"/>
<comment type="pathway">
    <text evidence="2">Antibiotic biosynthesis.</text>
</comment>
<evidence type="ECO:0000259" key="54">
    <source>
        <dbReference type="PROSITE" id="PS50075"/>
    </source>
</evidence>
<comment type="cofactor">
    <cofactor evidence="1">
        <name>pantetheine 4'-phosphate</name>
        <dbReference type="ChEBI" id="CHEBI:47942"/>
    </cofactor>
</comment>
<evidence type="ECO:0000256" key="8">
    <source>
        <dbReference type="ARBA" id="ARBA00022898"/>
    </source>
</evidence>
<dbReference type="InterPro" id="IPR020843">
    <property type="entry name" value="ER"/>
</dbReference>
<dbReference type="SUPFAM" id="SSF52151">
    <property type="entry name" value="FabD/lysophospholipase-like"/>
    <property type="match status" value="5"/>
</dbReference>
<evidence type="ECO:0000256" key="32">
    <source>
        <dbReference type="ARBA" id="ARBA00047953"/>
    </source>
</evidence>
<evidence type="ECO:0000256" key="43">
    <source>
        <dbReference type="ARBA" id="ARBA00048935"/>
    </source>
</evidence>
<feature type="region of interest" description="N-terminal hotdog fold" evidence="53">
    <location>
        <begin position="3663"/>
        <end position="3784"/>
    </location>
</feature>
<dbReference type="SUPFAM" id="SSF53901">
    <property type="entry name" value="Thiolase-like"/>
    <property type="match status" value="5"/>
</dbReference>
<dbReference type="PROSITE" id="PS52019">
    <property type="entry name" value="PKS_MFAS_DH"/>
    <property type="match status" value="2"/>
</dbReference>
<dbReference type="PROSITE" id="PS52004">
    <property type="entry name" value="KS3_2"/>
    <property type="match status" value="5"/>
</dbReference>
<feature type="active site" description="Proton donor; for dehydratase activity" evidence="53">
    <location>
        <position position="3855"/>
    </location>
</feature>
<comment type="catalytic activity">
    <reaction evidence="17">
        <text>a (3R)-hydroxyacyl-[ACP] = a (2E)-enoyl-[ACP] + H2O</text>
        <dbReference type="Rhea" id="RHEA:13097"/>
        <dbReference type="Rhea" id="RHEA-COMP:9925"/>
        <dbReference type="Rhea" id="RHEA-COMP:9945"/>
        <dbReference type="ChEBI" id="CHEBI:15377"/>
        <dbReference type="ChEBI" id="CHEBI:78784"/>
        <dbReference type="ChEBI" id="CHEBI:78827"/>
        <dbReference type="EC" id="4.2.1.59"/>
    </reaction>
    <physiologicalReaction direction="left-to-right" evidence="17">
        <dbReference type="Rhea" id="RHEA:13098"/>
    </physiologicalReaction>
</comment>
<evidence type="ECO:0000256" key="38">
    <source>
        <dbReference type="ARBA" id="ARBA00048506"/>
    </source>
</evidence>
<evidence type="ECO:0000256" key="3">
    <source>
        <dbReference type="ARBA" id="ARBA00005189"/>
    </source>
</evidence>
<dbReference type="Pfam" id="PF21089">
    <property type="entry name" value="PKS_DH_N"/>
    <property type="match status" value="2"/>
</dbReference>
<evidence type="ECO:0000256" key="17">
    <source>
        <dbReference type="ARBA" id="ARBA00023394"/>
    </source>
</evidence>
<dbReference type="PANTHER" id="PTHR43775:SF51">
    <property type="entry name" value="INACTIVE PHENOLPHTHIOCEROL SYNTHESIS POLYKETIDE SYNTHASE TYPE I PKS1-RELATED"/>
    <property type="match status" value="1"/>
</dbReference>
<dbReference type="InterPro" id="IPR032821">
    <property type="entry name" value="PKS_assoc"/>
</dbReference>
<dbReference type="InterPro" id="IPR014031">
    <property type="entry name" value="Ketoacyl_synth_C"/>
</dbReference>
<dbReference type="SMART" id="SM00826">
    <property type="entry name" value="PKS_DH"/>
    <property type="match status" value="2"/>
</dbReference>
<comment type="catalytic activity">
    <reaction evidence="33">
        <text>acetyl-[ACP] + malonyl-[ACP] + H(+) = 3-oxobutanoyl-[ACP] + holo-[ACP] + CO2</text>
        <dbReference type="Rhea" id="RHEA:41800"/>
        <dbReference type="Rhea" id="RHEA-COMP:9621"/>
        <dbReference type="Rhea" id="RHEA-COMP:9623"/>
        <dbReference type="Rhea" id="RHEA-COMP:9625"/>
        <dbReference type="Rhea" id="RHEA-COMP:9685"/>
        <dbReference type="ChEBI" id="CHEBI:15378"/>
        <dbReference type="ChEBI" id="CHEBI:16526"/>
        <dbReference type="ChEBI" id="CHEBI:64479"/>
        <dbReference type="ChEBI" id="CHEBI:78446"/>
        <dbReference type="ChEBI" id="CHEBI:78449"/>
        <dbReference type="ChEBI" id="CHEBI:78450"/>
    </reaction>
    <physiologicalReaction direction="left-to-right" evidence="33">
        <dbReference type="Rhea" id="RHEA:41801"/>
    </physiologicalReaction>
</comment>
<dbReference type="SUPFAM" id="SSF55048">
    <property type="entry name" value="Probable ACP-binding domain of malonyl-CoA ACP transacylase"/>
    <property type="match status" value="5"/>
</dbReference>
<evidence type="ECO:0000256" key="14">
    <source>
        <dbReference type="ARBA" id="ARBA00023351"/>
    </source>
</evidence>
<dbReference type="Pfam" id="PF00550">
    <property type="entry name" value="PP-binding"/>
    <property type="match status" value="5"/>
</dbReference>
<dbReference type="Pfam" id="PF13602">
    <property type="entry name" value="ADH_zinc_N_2"/>
    <property type="match status" value="1"/>
</dbReference>
<dbReference type="Gene3D" id="3.90.180.10">
    <property type="entry name" value="Medium-chain alcohol dehydrogenases, catalytic domain"/>
    <property type="match status" value="1"/>
</dbReference>
<dbReference type="InterPro" id="IPR036291">
    <property type="entry name" value="NAD(P)-bd_dom_sf"/>
</dbReference>
<dbReference type="InterPro" id="IPR013154">
    <property type="entry name" value="ADH-like_N"/>
</dbReference>
<comment type="catalytic activity">
    <reaction evidence="44">
        <text>(2E)-octadecenoyl-[ACP] + NADPH + H(+) = octadecanoyl-[ACP] + NADP(+)</text>
        <dbReference type="Rhea" id="RHEA:41928"/>
        <dbReference type="Rhea" id="RHEA-COMP:9655"/>
        <dbReference type="Rhea" id="RHEA-COMP:9656"/>
        <dbReference type="ChEBI" id="CHEBI:15378"/>
        <dbReference type="ChEBI" id="CHEBI:57783"/>
        <dbReference type="ChEBI" id="CHEBI:58349"/>
        <dbReference type="ChEBI" id="CHEBI:78489"/>
        <dbReference type="ChEBI" id="CHEBI:78495"/>
    </reaction>
    <physiologicalReaction direction="left-to-right" evidence="44">
        <dbReference type="Rhea" id="RHEA:41929"/>
    </physiologicalReaction>
</comment>
<evidence type="ECO:0000313" key="58">
    <source>
        <dbReference type="Proteomes" id="UP001589608"/>
    </source>
</evidence>
<dbReference type="SUPFAM" id="SSF47336">
    <property type="entry name" value="ACP-like"/>
    <property type="match status" value="5"/>
</dbReference>
<dbReference type="Gene3D" id="3.40.366.10">
    <property type="entry name" value="Malonyl-Coenzyme A Acyl Carrier Protein, domain 2"/>
    <property type="match status" value="5"/>
</dbReference>
<dbReference type="PANTHER" id="PTHR43775">
    <property type="entry name" value="FATTY ACID SYNTHASE"/>
    <property type="match status" value="1"/>
</dbReference>
<dbReference type="InterPro" id="IPR020841">
    <property type="entry name" value="PKS_Beta-ketoAc_synthase_dom"/>
</dbReference>
<evidence type="ECO:0000256" key="10">
    <source>
        <dbReference type="ARBA" id="ARBA00023239"/>
    </source>
</evidence>
<dbReference type="InterPro" id="IPR042104">
    <property type="entry name" value="PKS_dehydratase_sf"/>
</dbReference>
<dbReference type="InterPro" id="IPR006162">
    <property type="entry name" value="Ppantetheine_attach_site"/>
</dbReference>
<comment type="catalytic activity">
    <reaction evidence="49">
        <text>3-oxooctanoyl-[ACP] + NADPH + H(+) = (3R)-hydroxyoctanoyl-[ACP] + NADP(+)</text>
        <dbReference type="Rhea" id="RHEA:41840"/>
        <dbReference type="Rhea" id="RHEA-COMP:9633"/>
        <dbReference type="Rhea" id="RHEA-COMP:9634"/>
        <dbReference type="ChEBI" id="CHEBI:15378"/>
        <dbReference type="ChEBI" id="CHEBI:57783"/>
        <dbReference type="ChEBI" id="CHEBI:58349"/>
        <dbReference type="ChEBI" id="CHEBI:78460"/>
        <dbReference type="ChEBI" id="CHEBI:78461"/>
    </reaction>
    <physiologicalReaction direction="left-to-right" evidence="49">
        <dbReference type="Rhea" id="RHEA:41841"/>
    </physiologicalReaction>
</comment>
<evidence type="ECO:0000256" key="40">
    <source>
        <dbReference type="ARBA" id="ARBA00048650"/>
    </source>
</evidence>
<comment type="catalytic activity">
    <reaction evidence="35">
        <text>(2E)-dodecenoyl-[ACP] + NADPH + H(+) = dodecanoyl-[ACP] + NADP(+)</text>
        <dbReference type="Rhea" id="RHEA:41880"/>
        <dbReference type="Rhea" id="RHEA-COMP:9643"/>
        <dbReference type="Rhea" id="RHEA-COMP:9644"/>
        <dbReference type="ChEBI" id="CHEBI:15378"/>
        <dbReference type="ChEBI" id="CHEBI:57783"/>
        <dbReference type="ChEBI" id="CHEBI:58349"/>
        <dbReference type="ChEBI" id="CHEBI:65264"/>
        <dbReference type="ChEBI" id="CHEBI:78472"/>
    </reaction>
    <physiologicalReaction direction="left-to-right" evidence="35">
        <dbReference type="Rhea" id="RHEA:41881"/>
    </physiologicalReaction>
</comment>
<comment type="function">
    <text evidence="22">Fatty acid synthetase is a multifunctional enzyme that catalyzes the de novo biosynthesis of long-chain saturated fatty acids starting from acetyl-CoA and malonyl-CoA in the presence of NADPH. This multifunctional protein contains 7 catalytic activities and a site for the binding of the prosthetic group 4'-phosphopantetheine of the acyl carrier protein ([ACP]) domain.</text>
</comment>
<evidence type="ECO:0000256" key="46">
    <source>
        <dbReference type="ARBA" id="ARBA00049171"/>
    </source>
</evidence>
<dbReference type="CDD" id="cd08956">
    <property type="entry name" value="KR_3_FAS_SDR_x"/>
    <property type="match status" value="1"/>
</dbReference>
<dbReference type="Pfam" id="PF08990">
    <property type="entry name" value="Docking"/>
    <property type="match status" value="1"/>
</dbReference>
<evidence type="ECO:0000256" key="20">
    <source>
        <dbReference type="ARBA" id="ARBA00023401"/>
    </source>
</evidence>
<comment type="catalytic activity">
    <reaction evidence="32">
        <text>3-oxobutanoyl-[ACP] + NADPH + H(+) = (3R)-hydroxybutanoyl-[ACP] + NADP(+)</text>
        <dbReference type="Rhea" id="RHEA:41804"/>
        <dbReference type="Rhea" id="RHEA-COMP:9625"/>
        <dbReference type="Rhea" id="RHEA-COMP:9626"/>
        <dbReference type="ChEBI" id="CHEBI:15378"/>
        <dbReference type="ChEBI" id="CHEBI:57783"/>
        <dbReference type="ChEBI" id="CHEBI:58349"/>
        <dbReference type="ChEBI" id="CHEBI:78450"/>
        <dbReference type="ChEBI" id="CHEBI:78451"/>
    </reaction>
    <physiologicalReaction direction="left-to-right" evidence="32">
        <dbReference type="Rhea" id="RHEA:41805"/>
    </physiologicalReaction>
</comment>
<evidence type="ECO:0000256" key="12">
    <source>
        <dbReference type="ARBA" id="ARBA00023315"/>
    </source>
</evidence>
<comment type="catalytic activity">
    <reaction evidence="40">
        <text>a 2,3-saturated acyl-[ACP] + NADP(+) = a (2E)-enoyl-[ACP] + NADPH + H(+)</text>
        <dbReference type="Rhea" id="RHEA:22564"/>
        <dbReference type="Rhea" id="RHEA-COMP:9925"/>
        <dbReference type="Rhea" id="RHEA-COMP:9926"/>
        <dbReference type="ChEBI" id="CHEBI:15378"/>
        <dbReference type="ChEBI" id="CHEBI:57783"/>
        <dbReference type="ChEBI" id="CHEBI:58349"/>
        <dbReference type="ChEBI" id="CHEBI:78784"/>
        <dbReference type="ChEBI" id="CHEBI:78785"/>
        <dbReference type="EC" id="1.3.1.39"/>
    </reaction>
    <physiologicalReaction direction="right-to-left" evidence="40">
        <dbReference type="Rhea" id="RHEA:22566"/>
    </physiologicalReaction>
</comment>
<evidence type="ECO:0000256" key="7">
    <source>
        <dbReference type="ARBA" id="ARBA00022799"/>
    </source>
</evidence>
<comment type="catalytic activity">
    <reaction evidence="41">
        <text>holo-[ACP] + acetyl-CoA = acetyl-[ACP] + CoA</text>
        <dbReference type="Rhea" id="RHEA:41788"/>
        <dbReference type="Rhea" id="RHEA-COMP:9621"/>
        <dbReference type="Rhea" id="RHEA-COMP:9685"/>
        <dbReference type="ChEBI" id="CHEBI:57287"/>
        <dbReference type="ChEBI" id="CHEBI:57288"/>
        <dbReference type="ChEBI" id="CHEBI:64479"/>
        <dbReference type="ChEBI" id="CHEBI:78446"/>
        <dbReference type="EC" id="2.3.1.38"/>
    </reaction>
    <physiologicalReaction direction="left-to-right" evidence="41">
        <dbReference type="Rhea" id="RHEA:41789"/>
    </physiologicalReaction>
</comment>
<dbReference type="SMART" id="SM00823">
    <property type="entry name" value="PKS_PP"/>
    <property type="match status" value="5"/>
</dbReference>
<comment type="catalytic activity">
    <reaction evidence="24">
        <text>hexanoyl-[ACP] + malonyl-[ACP] + H(+) = 3-oxooctanoyl-[ACP] + holo-[ACP] + CO2</text>
        <dbReference type="Rhea" id="RHEA:41836"/>
        <dbReference type="Rhea" id="RHEA-COMP:9623"/>
        <dbReference type="Rhea" id="RHEA-COMP:9632"/>
        <dbReference type="Rhea" id="RHEA-COMP:9633"/>
        <dbReference type="Rhea" id="RHEA-COMP:9685"/>
        <dbReference type="ChEBI" id="CHEBI:15378"/>
        <dbReference type="ChEBI" id="CHEBI:16526"/>
        <dbReference type="ChEBI" id="CHEBI:64479"/>
        <dbReference type="ChEBI" id="CHEBI:78449"/>
        <dbReference type="ChEBI" id="CHEBI:78459"/>
        <dbReference type="ChEBI" id="CHEBI:78460"/>
    </reaction>
    <physiologicalReaction direction="left-to-right" evidence="24">
        <dbReference type="Rhea" id="RHEA:41837"/>
    </physiologicalReaction>
</comment>
<comment type="catalytic activity">
    <reaction evidence="45">
        <text>decanoyl-[ACP] + malonyl-[ACP] + H(+) = 3-oxododecanoyl-[ACP] + holo-[ACP] + CO2</text>
        <dbReference type="Rhea" id="RHEA:41868"/>
        <dbReference type="Rhea" id="RHEA-COMP:9623"/>
        <dbReference type="Rhea" id="RHEA-COMP:9640"/>
        <dbReference type="Rhea" id="RHEA-COMP:9641"/>
        <dbReference type="Rhea" id="RHEA-COMP:9685"/>
        <dbReference type="ChEBI" id="CHEBI:15378"/>
        <dbReference type="ChEBI" id="CHEBI:16526"/>
        <dbReference type="ChEBI" id="CHEBI:64479"/>
        <dbReference type="ChEBI" id="CHEBI:78449"/>
        <dbReference type="ChEBI" id="CHEBI:78468"/>
        <dbReference type="ChEBI" id="CHEBI:78469"/>
    </reaction>
    <physiologicalReaction direction="left-to-right" evidence="45">
        <dbReference type="Rhea" id="RHEA:41869"/>
    </physiologicalReaction>
</comment>
<keyword evidence="11" id="KW-0511">Multifunctional enzyme</keyword>
<evidence type="ECO:0000256" key="42">
    <source>
        <dbReference type="ARBA" id="ARBA00048704"/>
    </source>
</evidence>
<comment type="catalytic activity">
    <reaction evidence="37">
        <text>(2E)-octenoyl-[ACP] + NADPH + H(+) = octanoyl-[ACP] + NADP(+)</text>
        <dbReference type="Rhea" id="RHEA:41848"/>
        <dbReference type="Rhea" id="RHEA-COMP:9635"/>
        <dbReference type="Rhea" id="RHEA-COMP:9636"/>
        <dbReference type="ChEBI" id="CHEBI:15378"/>
        <dbReference type="ChEBI" id="CHEBI:57783"/>
        <dbReference type="ChEBI" id="CHEBI:58349"/>
        <dbReference type="ChEBI" id="CHEBI:78462"/>
        <dbReference type="ChEBI" id="CHEBI:78463"/>
    </reaction>
    <physiologicalReaction direction="left-to-right" evidence="37">
        <dbReference type="Rhea" id="RHEA:41849"/>
    </physiologicalReaction>
</comment>
<evidence type="ECO:0000256" key="16">
    <source>
        <dbReference type="ARBA" id="ARBA00023388"/>
    </source>
</evidence>
<dbReference type="CDD" id="cd00833">
    <property type="entry name" value="PKS"/>
    <property type="match status" value="5"/>
</dbReference>
<evidence type="ECO:0000256" key="13">
    <source>
        <dbReference type="ARBA" id="ARBA00023332"/>
    </source>
</evidence>
<dbReference type="PROSITE" id="PS00012">
    <property type="entry name" value="PHOSPHOPANTETHEINE"/>
    <property type="match status" value="3"/>
</dbReference>
<evidence type="ECO:0000256" key="25">
    <source>
        <dbReference type="ARBA" id="ARBA00047400"/>
    </source>
</evidence>
<comment type="catalytic activity">
    <reaction evidence="23">
        <text>3-oxooctadecanoyl-[ACP] + NADPH + H(+) = (3R)-hydroxyoctadecanoyl-[ACP] + NADP(+)</text>
        <dbReference type="Rhea" id="RHEA:41920"/>
        <dbReference type="Rhea" id="RHEA-COMP:9653"/>
        <dbReference type="Rhea" id="RHEA-COMP:9654"/>
        <dbReference type="ChEBI" id="CHEBI:15378"/>
        <dbReference type="ChEBI" id="CHEBI:57783"/>
        <dbReference type="ChEBI" id="CHEBI:58349"/>
        <dbReference type="ChEBI" id="CHEBI:78487"/>
        <dbReference type="ChEBI" id="CHEBI:78488"/>
    </reaction>
    <physiologicalReaction direction="left-to-right" evidence="23">
        <dbReference type="Rhea" id="RHEA:41921"/>
    </physiologicalReaction>
</comment>
<dbReference type="Pfam" id="PF00109">
    <property type="entry name" value="ketoacyl-synt"/>
    <property type="match status" value="5"/>
</dbReference>
<evidence type="ECO:0000256" key="33">
    <source>
        <dbReference type="ARBA" id="ARBA00047961"/>
    </source>
</evidence>
<comment type="catalytic activity">
    <reaction evidence="30">
        <text>(2E)-hexadecenoyl-[ACP] + NADPH + H(+) = hexadecanoyl-[ACP] + NADP(+)</text>
        <dbReference type="Rhea" id="RHEA:41912"/>
        <dbReference type="Rhea" id="RHEA-COMP:9651"/>
        <dbReference type="Rhea" id="RHEA-COMP:9652"/>
        <dbReference type="ChEBI" id="CHEBI:15378"/>
        <dbReference type="ChEBI" id="CHEBI:57783"/>
        <dbReference type="ChEBI" id="CHEBI:58349"/>
        <dbReference type="ChEBI" id="CHEBI:78481"/>
        <dbReference type="ChEBI" id="CHEBI:78483"/>
    </reaction>
    <physiologicalReaction direction="left-to-right" evidence="30">
        <dbReference type="Rhea" id="RHEA:41913"/>
    </physiologicalReaction>
</comment>
<dbReference type="SUPFAM" id="SSF53474">
    <property type="entry name" value="alpha/beta-Hydrolases"/>
    <property type="match status" value="1"/>
</dbReference>
<dbReference type="InterPro" id="IPR020807">
    <property type="entry name" value="PKS_DH"/>
</dbReference>
<feature type="domain" description="Carrier" evidence="54">
    <location>
        <begin position="3978"/>
        <end position="4056"/>
    </location>
</feature>
<evidence type="ECO:0000256" key="23">
    <source>
        <dbReference type="ARBA" id="ARBA00047300"/>
    </source>
</evidence>
<comment type="catalytic activity">
    <reaction evidence="21">
        <text>(3R)-hydroxybutanoyl-[ACP] = (2E)-butenoyl-[ACP] + H2O</text>
        <dbReference type="Rhea" id="RHEA:41808"/>
        <dbReference type="Rhea" id="RHEA-COMP:9626"/>
        <dbReference type="Rhea" id="RHEA-COMP:9627"/>
        <dbReference type="ChEBI" id="CHEBI:15377"/>
        <dbReference type="ChEBI" id="CHEBI:78451"/>
        <dbReference type="ChEBI" id="CHEBI:78453"/>
    </reaction>
    <physiologicalReaction direction="left-to-right" evidence="21">
        <dbReference type="Rhea" id="RHEA:41809"/>
    </physiologicalReaction>
</comment>
<evidence type="ECO:0000256" key="49">
    <source>
        <dbReference type="ARBA" id="ARBA00049422"/>
    </source>
</evidence>
<feature type="domain" description="PKS/mFAS DH" evidence="56">
    <location>
        <begin position="6409"/>
        <end position="6679"/>
    </location>
</feature>
<comment type="caution">
    <text evidence="57">The sequence shown here is derived from an EMBL/GenBank/DDBJ whole genome shotgun (WGS) entry which is preliminary data.</text>
</comment>
<keyword evidence="9" id="KW-0045">Antibiotic biosynthesis</keyword>